<dbReference type="Proteomes" id="UP001418222">
    <property type="component" value="Unassembled WGS sequence"/>
</dbReference>
<organism evidence="2 3">
    <name type="scientific">Platanthera zijinensis</name>
    <dbReference type="NCBI Taxonomy" id="2320716"/>
    <lineage>
        <taxon>Eukaryota</taxon>
        <taxon>Viridiplantae</taxon>
        <taxon>Streptophyta</taxon>
        <taxon>Embryophyta</taxon>
        <taxon>Tracheophyta</taxon>
        <taxon>Spermatophyta</taxon>
        <taxon>Magnoliopsida</taxon>
        <taxon>Liliopsida</taxon>
        <taxon>Asparagales</taxon>
        <taxon>Orchidaceae</taxon>
        <taxon>Orchidoideae</taxon>
        <taxon>Orchideae</taxon>
        <taxon>Orchidinae</taxon>
        <taxon>Platanthera</taxon>
    </lineage>
</organism>
<evidence type="ECO:0000313" key="3">
    <source>
        <dbReference type="Proteomes" id="UP001418222"/>
    </source>
</evidence>
<reference evidence="2 3" key="1">
    <citation type="journal article" date="2022" name="Nat. Plants">
        <title>Genomes of leafy and leafless Platanthera orchids illuminate the evolution of mycoheterotrophy.</title>
        <authorList>
            <person name="Li M.H."/>
            <person name="Liu K.W."/>
            <person name="Li Z."/>
            <person name="Lu H.C."/>
            <person name="Ye Q.L."/>
            <person name="Zhang D."/>
            <person name="Wang J.Y."/>
            <person name="Li Y.F."/>
            <person name="Zhong Z.M."/>
            <person name="Liu X."/>
            <person name="Yu X."/>
            <person name="Liu D.K."/>
            <person name="Tu X.D."/>
            <person name="Liu B."/>
            <person name="Hao Y."/>
            <person name="Liao X.Y."/>
            <person name="Jiang Y.T."/>
            <person name="Sun W.H."/>
            <person name="Chen J."/>
            <person name="Chen Y.Q."/>
            <person name="Ai Y."/>
            <person name="Zhai J.W."/>
            <person name="Wu S.S."/>
            <person name="Zhou Z."/>
            <person name="Hsiao Y.Y."/>
            <person name="Wu W.L."/>
            <person name="Chen Y.Y."/>
            <person name="Lin Y.F."/>
            <person name="Hsu J.L."/>
            <person name="Li C.Y."/>
            <person name="Wang Z.W."/>
            <person name="Zhao X."/>
            <person name="Zhong W.Y."/>
            <person name="Ma X.K."/>
            <person name="Ma L."/>
            <person name="Huang J."/>
            <person name="Chen G.Z."/>
            <person name="Huang M.Z."/>
            <person name="Huang L."/>
            <person name="Peng D.H."/>
            <person name="Luo Y.B."/>
            <person name="Zou S.Q."/>
            <person name="Chen S.P."/>
            <person name="Lan S."/>
            <person name="Tsai W.C."/>
            <person name="Van de Peer Y."/>
            <person name="Liu Z.J."/>
        </authorList>
    </citation>
    <scope>NUCLEOTIDE SEQUENCE [LARGE SCALE GENOMIC DNA]</scope>
    <source>
        <strain evidence="2">Lor287</strain>
    </source>
</reference>
<dbReference type="EMBL" id="JBBWWQ010000021">
    <property type="protein sequence ID" value="KAK8913858.1"/>
    <property type="molecule type" value="Genomic_DNA"/>
</dbReference>
<name>A0AAP0ASU9_9ASPA</name>
<comment type="caution">
    <text evidence="2">The sequence shown here is derived from an EMBL/GenBank/DDBJ whole genome shotgun (WGS) entry which is preliminary data.</text>
</comment>
<feature type="region of interest" description="Disordered" evidence="1">
    <location>
        <begin position="135"/>
        <end position="159"/>
    </location>
</feature>
<accession>A0AAP0ASU9</accession>
<keyword evidence="3" id="KW-1185">Reference proteome</keyword>
<sequence length="368" mass="40784">MVRSQHCRMREHAEFLPGAHDSLPSLLLVSTKITGLAAFVASTSSVQIPRAARGQNRHICKNDDPCTRDREVRFARPVVPAAKKFRYSGIQPELEEKLNMMFSSVVATGHHVCTPHSRNVGFESTGDRALLDGGQEDVDVTGVPPVTENTATSEVGHKRRKGYKKDITSVLEDMTESSRSMCRFIREPPRRNSSFAIAQALEKLATYHEVQSDREFHFFAITYLMDKNHRETFMCLPESLNIQWLRSRYSSGSESAAGSSLPCASHLPRNAPLASAFSRVEHSARLLPRTAATVPLRLRLLPRRALRSAFSRVAALRSPSPASQQQQSPSQRSASQRSARLLRVAALRSSSIPSHSSNSRSRLVSSAT</sequence>
<dbReference type="AlphaFoldDB" id="A0AAP0ASU9"/>
<gene>
    <name evidence="2" type="ORF">KSP39_PZI024159</name>
</gene>
<feature type="region of interest" description="Disordered" evidence="1">
    <location>
        <begin position="316"/>
        <end position="368"/>
    </location>
</feature>
<evidence type="ECO:0000313" key="2">
    <source>
        <dbReference type="EMBL" id="KAK8913858.1"/>
    </source>
</evidence>
<proteinExistence type="predicted"/>
<evidence type="ECO:0000256" key="1">
    <source>
        <dbReference type="SAM" id="MobiDB-lite"/>
    </source>
</evidence>
<protein>
    <submittedName>
        <fullName evidence="2">Uncharacterized protein</fullName>
    </submittedName>
</protein>